<evidence type="ECO:0000256" key="2">
    <source>
        <dbReference type="ARBA" id="ARBA00022490"/>
    </source>
</evidence>
<reference evidence="9" key="1">
    <citation type="submission" date="2022-11" db="EMBL/GenBank/DDBJ databases">
        <title>Centuries of genome instability and evolution in soft-shell clam transmissible cancer (bioRxiv).</title>
        <authorList>
            <person name="Hart S.F.M."/>
            <person name="Yonemitsu M.A."/>
            <person name="Giersch R.M."/>
            <person name="Beal B.F."/>
            <person name="Arriagada G."/>
            <person name="Davis B.W."/>
            <person name="Ostrander E.A."/>
            <person name="Goff S.P."/>
            <person name="Metzger M.J."/>
        </authorList>
    </citation>
    <scope>NUCLEOTIDE SEQUENCE</scope>
    <source>
        <strain evidence="9">MELC-2E11</strain>
        <tissue evidence="9">Siphon/mantle</tissue>
    </source>
</reference>
<comment type="subcellular location">
    <subcellularLocation>
        <location evidence="1">Cytoplasm</location>
    </subcellularLocation>
</comment>
<evidence type="ECO:0000313" key="10">
    <source>
        <dbReference type="Proteomes" id="UP001164746"/>
    </source>
</evidence>
<gene>
    <name evidence="9" type="ORF">MAR_037788</name>
</gene>
<organism evidence="9 10">
    <name type="scientific">Mya arenaria</name>
    <name type="common">Soft-shell clam</name>
    <dbReference type="NCBI Taxonomy" id="6604"/>
    <lineage>
        <taxon>Eukaryota</taxon>
        <taxon>Metazoa</taxon>
        <taxon>Spiralia</taxon>
        <taxon>Lophotrochozoa</taxon>
        <taxon>Mollusca</taxon>
        <taxon>Bivalvia</taxon>
        <taxon>Autobranchia</taxon>
        <taxon>Heteroconchia</taxon>
        <taxon>Euheterodonta</taxon>
        <taxon>Imparidentia</taxon>
        <taxon>Neoheterodontei</taxon>
        <taxon>Myida</taxon>
        <taxon>Myoidea</taxon>
        <taxon>Myidae</taxon>
        <taxon>Mya</taxon>
    </lineage>
</organism>
<sequence length="1464" mass="162451">MASSDENAETDEQLESALARFLTPVLLKLDSKEDGVMELLVHVNKRLKSLTRVQLPVDDLIVQFKNPEASSINFTVIYIKLGFPRLEPEKQGERVPALLSCLEGRSQSQQDSMDQRREMFACITTPAMSKLLLTYMLDLLLVPYGSHAKIAELQQAQTRRPATAPANNTPNPIAPPGLSITSFRRVMGDNPYQPEQLEKVKLGIVKFLGGDLFTEKDVVCHYIVGAADTRHRTVDLNDSDILTKLFAIILGTLEFKGQTPIKPEFKVMQACTRIRMKIMPYILKARESANTFPCNIQDRKVLSLAYVALGKLVHRFPQLVATNIALVQVFFDVMCQEEPQARMMAVQYAEKIFPKDHVASRYILLLAAGDQKEDIRLEAVKGLHAAQRDEKLTSRPVEPAAKVVLPDFSKMVEFVKEKADIRVTTQNRVVISNSTLPFNQTTFTEILLYLRSCLAHSAGLVPDMDGVSAMKEQAPEISKYVQGLMKENNTDRGPVQTYVNLTQMLLKAVGGSTPMYCLLEMVAMAPTELTTVFSMKDDIRDLAANLYAIIVCKHTDEGQLLEALEFMLNSMNNKSLEAQHGAILTLGHLIARLVKVTDENNPMLAAGACQAIGEIGRNAPLPLPSGSEGELEGEITKLSVVKNLLAIIKSGKENTKSKERAALCLGQLCVGEEKFPHRKLAIQGLLDAVTSKQIELHFTLGEALVFAAQGPTSPAGRDLWTQTEEEWKAIANYSEDEVEWYLTTVLERYVTSANPHVRQASSVWLLALVKKCNLTQDISSKGLGLVYEICSTEQKSALVSELVDTLMTGKRKQQTVSAETQVFEEGSIGKTPEGSGLSTYKELCSIANELNQPDLIYKFMHLANHHAMWNSRKGAAFGFTTIAAQAGEQLAPFLPQIVPRLYRYQFDPNMKIQQAMTSIWNALVQDNKNTVDKYMKEILADLLTNLTNNQWRIRESSCLAVHDLLRGRALDDVVESLPELWESCLRVLDDIKESASIKICDVSYGKVGERATTVVLPCLLKCGLQSPVSEVRALGLSTILKISKNAGVLLKPHIPVLVTALLEAISGLEPQLDNARIMASKMSPMMETVNLCVQYVDESVLPEMVPRLTELIKSGIGVGTKLMGAFLNGVADRNMAVRKSYALALGHLVRIAKDSSVEKLITRMRSWYLEKEEEAAHNGCGLTLHAISQQSSDILKRHASLTMPLAFLAMHELAKDGSSNKGDDSLSLWEEVWTEVTPGTEGGIKLYLAEIVSLLQETIQSQSWATKAQAARAISTVADKLGAKLGPPHLGNLIEALLLGLQGRTWAGKIIEDLLRESRKESIKYKLEALTCLGEVVEIFEVDRFQDVYAILAPVIEKKEEDMEVDEEKEELNSDVKEGQLVCYYTVLGQIWPIGARNTQEARLEGISCLLCEALQGNTRKIQEAIMKTMHKVITRISKTPMPFQRDCRKTEDRFGYHDSGLQS</sequence>
<keyword evidence="10" id="KW-1185">Reference proteome</keyword>
<evidence type="ECO:0000256" key="5">
    <source>
        <dbReference type="SAM" id="MobiDB-lite"/>
    </source>
</evidence>
<evidence type="ECO:0000256" key="4">
    <source>
        <dbReference type="ARBA" id="ARBA00022942"/>
    </source>
</evidence>
<dbReference type="Pfam" id="PF23731">
    <property type="entry name" value="ARM_ECM29_C"/>
    <property type="match status" value="1"/>
</dbReference>
<keyword evidence="4" id="KW-0647">Proteasome</keyword>
<feature type="domain" description="ECM29 ARM-like repeats" evidence="7">
    <location>
        <begin position="457"/>
        <end position="595"/>
    </location>
</feature>
<feature type="region of interest" description="Disordered" evidence="5">
    <location>
        <begin position="155"/>
        <end position="175"/>
    </location>
</feature>
<dbReference type="PANTHER" id="PTHR23346:SF19">
    <property type="entry name" value="PROTEASOME ADAPTER AND SCAFFOLD PROTEIN ECM29"/>
    <property type="match status" value="1"/>
</dbReference>
<dbReference type="InterPro" id="IPR055443">
    <property type="entry name" value="HEAT_ECM29"/>
</dbReference>
<feature type="compositionally biased region" description="Low complexity" evidence="5">
    <location>
        <begin position="158"/>
        <end position="171"/>
    </location>
</feature>
<evidence type="ECO:0000259" key="6">
    <source>
        <dbReference type="Pfam" id="PF13001"/>
    </source>
</evidence>
<evidence type="ECO:0000256" key="3">
    <source>
        <dbReference type="ARBA" id="ARBA00022737"/>
    </source>
</evidence>
<evidence type="ECO:0000259" key="7">
    <source>
        <dbReference type="Pfam" id="PF23702"/>
    </source>
</evidence>
<dbReference type="Pfam" id="PF23702">
    <property type="entry name" value="ARM_ECM29"/>
    <property type="match status" value="1"/>
</dbReference>
<proteinExistence type="predicted"/>
<accession>A0ABY7FS68</accession>
<dbReference type="PANTHER" id="PTHR23346">
    <property type="entry name" value="TRANSLATIONAL ACTIVATOR GCN1-RELATED"/>
    <property type="match status" value="1"/>
</dbReference>
<dbReference type="Pfam" id="PF24492">
    <property type="entry name" value="HEAT_ECM29"/>
    <property type="match status" value="1"/>
</dbReference>
<dbReference type="Gene3D" id="1.25.10.10">
    <property type="entry name" value="Leucine-rich Repeat Variant"/>
    <property type="match status" value="3"/>
</dbReference>
<keyword evidence="2" id="KW-0963">Cytoplasm</keyword>
<feature type="domain" description="Proteasome component Ecm29 N-terminal" evidence="6">
    <location>
        <begin position="115"/>
        <end position="297"/>
    </location>
</feature>
<dbReference type="InterPro" id="IPR011989">
    <property type="entry name" value="ARM-like"/>
</dbReference>
<name>A0ABY7FS68_MYAAR</name>
<evidence type="ECO:0000313" key="9">
    <source>
        <dbReference type="EMBL" id="WAR24119.1"/>
    </source>
</evidence>
<dbReference type="Proteomes" id="UP001164746">
    <property type="component" value="Chromosome 13"/>
</dbReference>
<dbReference type="Pfam" id="PF13001">
    <property type="entry name" value="ECM29_N"/>
    <property type="match status" value="2"/>
</dbReference>
<dbReference type="InterPro" id="IPR016024">
    <property type="entry name" value="ARM-type_fold"/>
</dbReference>
<dbReference type="SUPFAM" id="SSF48371">
    <property type="entry name" value="ARM repeat"/>
    <property type="match status" value="2"/>
</dbReference>
<dbReference type="EMBL" id="CP111024">
    <property type="protein sequence ID" value="WAR24119.1"/>
    <property type="molecule type" value="Genomic_DNA"/>
</dbReference>
<feature type="domain" description="Proteasome component Ecm29 N-terminal" evidence="6">
    <location>
        <begin position="7"/>
        <end position="113"/>
    </location>
</feature>
<dbReference type="InterPro" id="IPR055444">
    <property type="entry name" value="ARM_ECM29"/>
</dbReference>
<dbReference type="InterPro" id="IPR024372">
    <property type="entry name" value="Ecm29_N"/>
</dbReference>
<keyword evidence="3" id="KW-0677">Repeat</keyword>
<evidence type="ECO:0000256" key="1">
    <source>
        <dbReference type="ARBA" id="ARBA00004496"/>
    </source>
</evidence>
<protein>
    <submittedName>
        <fullName evidence="9">ECM29-like protein</fullName>
    </submittedName>
</protein>
<feature type="domain" description="Proteasome adapter and scaffold protein ECM29 HEAT-repeat" evidence="8">
    <location>
        <begin position="1050"/>
        <end position="1122"/>
    </location>
</feature>
<evidence type="ECO:0000259" key="8">
    <source>
        <dbReference type="Pfam" id="PF24492"/>
    </source>
</evidence>